<reference evidence="1" key="1">
    <citation type="journal article" date="2021" name="Proc. Natl. Acad. Sci. U.S.A.">
        <title>A Catalog of Tens of Thousands of Viruses from Human Metagenomes Reveals Hidden Associations with Chronic Diseases.</title>
        <authorList>
            <person name="Tisza M.J."/>
            <person name="Buck C.B."/>
        </authorList>
    </citation>
    <scope>NUCLEOTIDE SEQUENCE</scope>
    <source>
        <strain evidence="1">CtVDC13</strain>
    </source>
</reference>
<proteinExistence type="predicted"/>
<protein>
    <submittedName>
        <fullName evidence="1">Uncharacterized protein</fullName>
    </submittedName>
</protein>
<sequence>MLNAERFKEKILDVVEDDKKYNFAIKDDDPNAFSNCHSDISCKNCIFTSLKNGKNCLYNRFNWLLSEYKEKIILSKFEYNILEKAHNRRFEYIIRKECGGLRAYRCKPYKEHFVWYPYDRDEMPYDLTLFDDLFAFVTFEDSEPTSIKDVLNNCEVVNYAEE</sequence>
<dbReference type="EMBL" id="BK032798">
    <property type="protein sequence ID" value="DAF60862.1"/>
    <property type="molecule type" value="Genomic_DNA"/>
</dbReference>
<organism evidence="1">
    <name type="scientific">Siphoviridae sp. ctVDC13</name>
    <dbReference type="NCBI Taxonomy" id="2827880"/>
    <lineage>
        <taxon>Viruses</taxon>
        <taxon>Duplodnaviria</taxon>
        <taxon>Heunggongvirae</taxon>
        <taxon>Uroviricota</taxon>
        <taxon>Caudoviricetes</taxon>
    </lineage>
</organism>
<accession>A0A8S5TC77</accession>
<name>A0A8S5TC77_9CAUD</name>
<evidence type="ECO:0000313" key="1">
    <source>
        <dbReference type="EMBL" id="DAF60862.1"/>
    </source>
</evidence>